<dbReference type="EMBL" id="VVYX01000015">
    <property type="protein sequence ID" value="KAA5418344.1"/>
    <property type="molecule type" value="Genomic_DNA"/>
</dbReference>
<keyword evidence="7" id="KW-0630">Potassium</keyword>
<reference evidence="15 16" key="1">
    <citation type="journal article" date="2019" name="Nat. Med.">
        <title>A library of human gut bacterial isolates paired with longitudinal multiomics data enables mechanistic microbiome research.</title>
        <authorList>
            <person name="Poyet M."/>
            <person name="Groussin M."/>
            <person name="Gibbons S.M."/>
            <person name="Avila-Pacheco J."/>
            <person name="Jiang X."/>
            <person name="Kearney S.M."/>
            <person name="Perrotta A.R."/>
            <person name="Berdy B."/>
            <person name="Zhao S."/>
            <person name="Lieberman T.D."/>
            <person name="Swanson P.K."/>
            <person name="Smith M."/>
            <person name="Roesemann S."/>
            <person name="Alexander J.E."/>
            <person name="Rich S.A."/>
            <person name="Livny J."/>
            <person name="Vlamakis H."/>
            <person name="Clish C."/>
            <person name="Bullock K."/>
            <person name="Deik A."/>
            <person name="Scott J."/>
            <person name="Pierce K.A."/>
            <person name="Xavier R.J."/>
            <person name="Alm E.J."/>
        </authorList>
    </citation>
    <scope>NUCLEOTIDE SEQUENCE [LARGE SCALE GENOMIC DNA]</scope>
    <source>
        <strain evidence="15 16">BIOML-A8</strain>
    </source>
</reference>
<dbReference type="Gene3D" id="1.20.120.350">
    <property type="entry name" value="Voltage-gated potassium channels. Chain C"/>
    <property type="match status" value="1"/>
</dbReference>
<keyword evidence="9" id="KW-0406">Ion transport</keyword>
<evidence type="ECO:0000256" key="11">
    <source>
        <dbReference type="ARBA" id="ARBA00023303"/>
    </source>
</evidence>
<comment type="caution">
    <text evidence="15">The sequence shown here is derived from an EMBL/GenBank/DDBJ whole genome shotgun (WGS) entry which is preliminary data.</text>
</comment>
<feature type="transmembrane region" description="Helical" evidence="13">
    <location>
        <begin position="111"/>
        <end position="127"/>
    </location>
</feature>
<evidence type="ECO:0000256" key="10">
    <source>
        <dbReference type="ARBA" id="ARBA00023136"/>
    </source>
</evidence>
<dbReference type="InterPro" id="IPR027359">
    <property type="entry name" value="Volt_channel_dom_sf"/>
</dbReference>
<feature type="transmembrane region" description="Helical" evidence="13">
    <location>
        <begin position="148"/>
        <end position="168"/>
    </location>
</feature>
<evidence type="ECO:0000313" key="16">
    <source>
        <dbReference type="Proteomes" id="UP000482653"/>
    </source>
</evidence>
<dbReference type="PANTHER" id="PTHR11537:SF254">
    <property type="entry name" value="POTASSIUM VOLTAGE-GATED CHANNEL PROTEIN SHAB"/>
    <property type="match status" value="1"/>
</dbReference>
<feature type="transmembrane region" description="Helical" evidence="13">
    <location>
        <begin position="208"/>
        <end position="233"/>
    </location>
</feature>
<evidence type="ECO:0000256" key="13">
    <source>
        <dbReference type="SAM" id="Phobius"/>
    </source>
</evidence>
<protein>
    <submittedName>
        <fullName evidence="15">Ion transporter</fullName>
    </submittedName>
</protein>
<dbReference type="PANTHER" id="PTHR11537">
    <property type="entry name" value="VOLTAGE-GATED POTASSIUM CHANNEL"/>
    <property type="match status" value="1"/>
</dbReference>
<sequence length="262" mass="30146">MKLYVAIQRFLNKNWVHYIVLFFILISIVAVIASSFEEMSRYRLALFGITYISSFVFLLEYAARILSAPALHPTKSAIKARLLYTLSFYGFVDFVAILPCVLTYIYWNTEVVHIIILPYIFIIFKLIRHSRSFRLIGKALYSVREELATAYTASFITICFSAILMYYIERNAQPDVFENIGDGIWWAIITFATVGYGDIYPITPLGKLLGCIICLFGVAMVAIPTGIISSSFMSMIQKKERQQMQAEKEQEEKRQEEKHSND</sequence>
<keyword evidence="8 13" id="KW-1133">Transmembrane helix</keyword>
<feature type="transmembrane region" description="Helical" evidence="13">
    <location>
        <begin position="15"/>
        <end position="36"/>
    </location>
</feature>
<feature type="transmembrane region" description="Helical" evidence="13">
    <location>
        <begin position="42"/>
        <end position="61"/>
    </location>
</feature>
<evidence type="ECO:0000256" key="1">
    <source>
        <dbReference type="ARBA" id="ARBA00004141"/>
    </source>
</evidence>
<name>A0A6L3K039_9BACE</name>
<dbReference type="GO" id="GO:0008076">
    <property type="term" value="C:voltage-gated potassium channel complex"/>
    <property type="evidence" value="ECO:0007669"/>
    <property type="project" value="InterPro"/>
</dbReference>
<keyword evidence="11" id="KW-0407">Ion channel</keyword>
<evidence type="ECO:0000256" key="7">
    <source>
        <dbReference type="ARBA" id="ARBA00022958"/>
    </source>
</evidence>
<dbReference type="SUPFAM" id="SSF81324">
    <property type="entry name" value="Voltage-gated potassium channels"/>
    <property type="match status" value="1"/>
</dbReference>
<dbReference type="InterPro" id="IPR005821">
    <property type="entry name" value="Ion_trans_dom"/>
</dbReference>
<evidence type="ECO:0000256" key="4">
    <source>
        <dbReference type="ARBA" id="ARBA00022692"/>
    </source>
</evidence>
<keyword evidence="4 13" id="KW-0812">Transmembrane</keyword>
<evidence type="ECO:0000256" key="2">
    <source>
        <dbReference type="ARBA" id="ARBA00022448"/>
    </source>
</evidence>
<gene>
    <name evidence="15" type="ORF">F2Y87_14440</name>
</gene>
<evidence type="ECO:0000256" key="8">
    <source>
        <dbReference type="ARBA" id="ARBA00022989"/>
    </source>
</evidence>
<feature type="region of interest" description="Disordered" evidence="12">
    <location>
        <begin position="239"/>
        <end position="262"/>
    </location>
</feature>
<evidence type="ECO:0000256" key="3">
    <source>
        <dbReference type="ARBA" id="ARBA00022538"/>
    </source>
</evidence>
<keyword evidence="5" id="KW-0631">Potassium channel</keyword>
<dbReference type="GO" id="GO:0005249">
    <property type="term" value="F:voltage-gated potassium channel activity"/>
    <property type="evidence" value="ECO:0007669"/>
    <property type="project" value="InterPro"/>
</dbReference>
<evidence type="ECO:0000256" key="9">
    <source>
        <dbReference type="ARBA" id="ARBA00023065"/>
    </source>
</evidence>
<feature type="transmembrane region" description="Helical" evidence="13">
    <location>
        <begin position="183"/>
        <end position="201"/>
    </location>
</feature>
<evidence type="ECO:0000256" key="12">
    <source>
        <dbReference type="SAM" id="MobiDB-lite"/>
    </source>
</evidence>
<feature type="transmembrane region" description="Helical" evidence="13">
    <location>
        <begin position="82"/>
        <end position="105"/>
    </location>
</feature>
<keyword evidence="3" id="KW-0633">Potassium transport</keyword>
<dbReference type="GO" id="GO:0001508">
    <property type="term" value="P:action potential"/>
    <property type="evidence" value="ECO:0007669"/>
    <property type="project" value="TreeGrafter"/>
</dbReference>
<dbReference type="PRINTS" id="PR00169">
    <property type="entry name" value="KCHANNEL"/>
</dbReference>
<keyword evidence="2" id="KW-0813">Transport</keyword>
<evidence type="ECO:0000313" key="15">
    <source>
        <dbReference type="EMBL" id="KAA5418344.1"/>
    </source>
</evidence>
<dbReference type="Proteomes" id="UP000482653">
    <property type="component" value="Unassembled WGS sequence"/>
</dbReference>
<keyword evidence="6" id="KW-0851">Voltage-gated channel</keyword>
<dbReference type="AlphaFoldDB" id="A0A6L3K039"/>
<keyword evidence="10 13" id="KW-0472">Membrane</keyword>
<evidence type="ECO:0000256" key="5">
    <source>
        <dbReference type="ARBA" id="ARBA00022826"/>
    </source>
</evidence>
<evidence type="ECO:0000256" key="6">
    <source>
        <dbReference type="ARBA" id="ARBA00022882"/>
    </source>
</evidence>
<dbReference type="InterPro" id="IPR028325">
    <property type="entry name" value="VG_K_chnl"/>
</dbReference>
<comment type="subcellular location">
    <subcellularLocation>
        <location evidence="1">Membrane</location>
        <topology evidence="1">Multi-pass membrane protein</topology>
    </subcellularLocation>
</comment>
<dbReference type="Pfam" id="PF00520">
    <property type="entry name" value="Ion_trans"/>
    <property type="match status" value="1"/>
</dbReference>
<accession>A0A6L3K039</accession>
<dbReference type="Gene3D" id="1.10.287.70">
    <property type="match status" value="1"/>
</dbReference>
<organism evidence="15 16">
    <name type="scientific">Bacteroides cellulosilyticus</name>
    <dbReference type="NCBI Taxonomy" id="246787"/>
    <lineage>
        <taxon>Bacteria</taxon>
        <taxon>Pseudomonadati</taxon>
        <taxon>Bacteroidota</taxon>
        <taxon>Bacteroidia</taxon>
        <taxon>Bacteroidales</taxon>
        <taxon>Bacteroidaceae</taxon>
        <taxon>Bacteroides</taxon>
    </lineage>
</organism>
<dbReference type="RefSeq" id="WP_149923476.1">
    <property type="nucleotide sequence ID" value="NZ_VVYX01000015.1"/>
</dbReference>
<dbReference type="FunFam" id="1.10.287.70:FF:000028">
    <property type="entry name" value="potassium voltage-gated channel subfamily D member 3"/>
    <property type="match status" value="1"/>
</dbReference>
<feature type="domain" description="Ion transport" evidence="14">
    <location>
        <begin position="14"/>
        <end position="239"/>
    </location>
</feature>
<evidence type="ECO:0000259" key="14">
    <source>
        <dbReference type="Pfam" id="PF00520"/>
    </source>
</evidence>
<proteinExistence type="predicted"/>